<evidence type="ECO:0000256" key="3">
    <source>
        <dbReference type="ARBA" id="ARBA00023172"/>
    </source>
</evidence>
<dbReference type="NCBIfam" id="NF033581">
    <property type="entry name" value="transpos_IS5_4"/>
    <property type="match status" value="1"/>
</dbReference>
<protein>
    <recommendedName>
        <fullName evidence="7">Transposase InsH N-terminal domain-containing protein</fullName>
    </recommendedName>
</protein>
<evidence type="ECO:0000259" key="5">
    <source>
        <dbReference type="Pfam" id="PF05598"/>
    </source>
</evidence>
<comment type="function">
    <text evidence="1">Involved in the transposition of the insertion sequence IS5.</text>
</comment>
<accession>A0A382H6K3</accession>
<dbReference type="GO" id="GO:0006313">
    <property type="term" value="P:DNA transposition"/>
    <property type="evidence" value="ECO:0007669"/>
    <property type="project" value="InterPro"/>
</dbReference>
<evidence type="ECO:0000259" key="4">
    <source>
        <dbReference type="Pfam" id="PF01609"/>
    </source>
</evidence>
<reference evidence="6" key="1">
    <citation type="submission" date="2018-05" db="EMBL/GenBank/DDBJ databases">
        <authorList>
            <person name="Lanie J.A."/>
            <person name="Ng W.-L."/>
            <person name="Kazmierczak K.M."/>
            <person name="Andrzejewski T.M."/>
            <person name="Davidsen T.M."/>
            <person name="Wayne K.J."/>
            <person name="Tettelin H."/>
            <person name="Glass J.I."/>
            <person name="Rusch D."/>
            <person name="Podicherti R."/>
            <person name="Tsui H.-C.T."/>
            <person name="Winkler M.E."/>
        </authorList>
    </citation>
    <scope>NUCLEOTIDE SEQUENCE</scope>
</reference>
<dbReference type="AlphaFoldDB" id="A0A382H6K3"/>
<dbReference type="GO" id="GO:0003677">
    <property type="term" value="F:DNA binding"/>
    <property type="evidence" value="ECO:0007669"/>
    <property type="project" value="UniProtKB-KW"/>
</dbReference>
<proteinExistence type="predicted"/>
<keyword evidence="3" id="KW-0233">DNA recombination</keyword>
<dbReference type="Pfam" id="PF05598">
    <property type="entry name" value="DUF772"/>
    <property type="match status" value="1"/>
</dbReference>
<evidence type="ECO:0000256" key="2">
    <source>
        <dbReference type="ARBA" id="ARBA00023125"/>
    </source>
</evidence>
<dbReference type="Pfam" id="PF01609">
    <property type="entry name" value="DDE_Tnp_1"/>
    <property type="match status" value="1"/>
</dbReference>
<feature type="domain" description="Transposase IS4-like" evidence="4">
    <location>
        <begin position="137"/>
        <end position="277"/>
    </location>
</feature>
<name>A0A382H6K3_9ZZZZ</name>
<gene>
    <name evidence="6" type="ORF">METZ01_LOCUS235780</name>
</gene>
<evidence type="ECO:0008006" key="7">
    <source>
        <dbReference type="Google" id="ProtNLM"/>
    </source>
</evidence>
<dbReference type="GO" id="GO:0004803">
    <property type="term" value="F:transposase activity"/>
    <property type="evidence" value="ECO:0007669"/>
    <property type="project" value="InterPro"/>
</dbReference>
<evidence type="ECO:0000256" key="1">
    <source>
        <dbReference type="ARBA" id="ARBA00003544"/>
    </source>
</evidence>
<dbReference type="InterPro" id="IPR008490">
    <property type="entry name" value="Transposase_InsH_N"/>
</dbReference>
<dbReference type="InterPro" id="IPR047959">
    <property type="entry name" value="Transpos_IS5"/>
</dbReference>
<dbReference type="PANTHER" id="PTHR35604:SF2">
    <property type="entry name" value="TRANSPOSASE INSH FOR INSERTION SEQUENCE ELEMENT IS5A-RELATED"/>
    <property type="match status" value="1"/>
</dbReference>
<keyword evidence="2" id="KW-0238">DNA-binding</keyword>
<dbReference type="PANTHER" id="PTHR35604">
    <property type="entry name" value="TRANSPOSASE INSH FOR INSERTION SEQUENCE ELEMENT IS5A-RELATED"/>
    <property type="match status" value="1"/>
</dbReference>
<evidence type="ECO:0000313" key="6">
    <source>
        <dbReference type="EMBL" id="SVB82926.1"/>
    </source>
</evidence>
<sequence length="294" mass="34320">MGFFDFEFKMDDIKKHQPPLQKLNKVIDWEIFRPILESELLNKSKVKGGRPPFDKLQMFKIIILQRYFNISDDQTEFQIKDRLSFMDFLNLELSDKIPDAKTIWFFKDQLCKKGLTEKLFDLFTETLNSKGIIAKEGSMVDASFVDVPKQRNNREDNAIIKKGAVPISLAKNKNKLAQKDTDARWITKNNERHFGYKNHINADKKTKLINNYSVTNASTHDSVELENLVNETDNILYADSAYRSEHIETHLKEIKCTSEIHEKAYRNKPLSENQKKTMLVNPKSEVELNIYLVL</sequence>
<dbReference type="EMBL" id="UINC01059474">
    <property type="protein sequence ID" value="SVB82926.1"/>
    <property type="molecule type" value="Genomic_DNA"/>
</dbReference>
<dbReference type="InterPro" id="IPR002559">
    <property type="entry name" value="Transposase_11"/>
</dbReference>
<feature type="domain" description="Transposase InsH N-terminal" evidence="5">
    <location>
        <begin position="13"/>
        <end position="108"/>
    </location>
</feature>
<organism evidence="6">
    <name type="scientific">marine metagenome</name>
    <dbReference type="NCBI Taxonomy" id="408172"/>
    <lineage>
        <taxon>unclassified sequences</taxon>
        <taxon>metagenomes</taxon>
        <taxon>ecological metagenomes</taxon>
    </lineage>
</organism>